<gene>
    <name evidence="2" type="ORF">PUV54_06100</name>
</gene>
<keyword evidence="1" id="KW-0732">Signal</keyword>
<evidence type="ECO:0008006" key="4">
    <source>
        <dbReference type="Google" id="ProtNLM"/>
    </source>
</evidence>
<proteinExistence type="predicted"/>
<sequence>MKKIILTTAAAAVCFGATATAKDDAAAEIILTQPMKMGDARLSCDQLVEEASNMEVVLGGSPAGGLMDGEQMANIGTSLAQHAALRAGGGVAAGAIGQVGGLFGRSSKKKKEEEAMRKAIAEKRWIYMVGLYEGRNCDAQPAATAVAEDVAAPATE</sequence>
<dbReference type="EMBL" id="CP118166">
    <property type="protein sequence ID" value="WDI32767.1"/>
    <property type="molecule type" value="Genomic_DNA"/>
</dbReference>
<keyword evidence="3" id="KW-1185">Reference proteome</keyword>
<reference evidence="2" key="1">
    <citation type="submission" date="2023-02" db="EMBL/GenBank/DDBJ databases">
        <title>Genome sequence of Hyphococcus flavus.</title>
        <authorList>
            <person name="Rong J.-C."/>
            <person name="Zhao Q."/>
            <person name="Yi M."/>
            <person name="Wu J.-Y."/>
        </authorList>
    </citation>
    <scope>NUCLEOTIDE SEQUENCE</scope>
    <source>
        <strain evidence="2">MCCC 1K03223</strain>
    </source>
</reference>
<evidence type="ECO:0000313" key="3">
    <source>
        <dbReference type="Proteomes" id="UP001214043"/>
    </source>
</evidence>
<evidence type="ECO:0000256" key="1">
    <source>
        <dbReference type="SAM" id="SignalP"/>
    </source>
</evidence>
<name>A0AAE9ZHM7_9PROT</name>
<protein>
    <recommendedName>
        <fullName evidence="4">Glycine zipper family protein</fullName>
    </recommendedName>
</protein>
<organism evidence="2 3">
    <name type="scientific">Hyphococcus flavus</name>
    <dbReference type="NCBI Taxonomy" id="1866326"/>
    <lineage>
        <taxon>Bacteria</taxon>
        <taxon>Pseudomonadati</taxon>
        <taxon>Pseudomonadota</taxon>
        <taxon>Alphaproteobacteria</taxon>
        <taxon>Parvularculales</taxon>
        <taxon>Parvularculaceae</taxon>
        <taxon>Hyphococcus</taxon>
    </lineage>
</organism>
<accession>A0AAE9ZHM7</accession>
<dbReference type="KEGG" id="hfl:PUV54_06100"/>
<evidence type="ECO:0000313" key="2">
    <source>
        <dbReference type="EMBL" id="WDI32767.1"/>
    </source>
</evidence>
<dbReference type="Proteomes" id="UP001214043">
    <property type="component" value="Chromosome"/>
</dbReference>
<dbReference type="RefSeq" id="WP_274494708.1">
    <property type="nucleotide sequence ID" value="NZ_CP118166.1"/>
</dbReference>
<feature type="chain" id="PRO_5042287561" description="Glycine zipper family protein" evidence="1">
    <location>
        <begin position="22"/>
        <end position="156"/>
    </location>
</feature>
<dbReference type="AlphaFoldDB" id="A0AAE9ZHM7"/>
<feature type="signal peptide" evidence="1">
    <location>
        <begin position="1"/>
        <end position="21"/>
    </location>
</feature>